<reference evidence="2 3" key="1">
    <citation type="submission" date="2019-03" db="EMBL/GenBank/DDBJ databases">
        <title>Draft genome sequences of novel Actinobacteria.</title>
        <authorList>
            <person name="Sahin N."/>
            <person name="Ay H."/>
            <person name="Saygin H."/>
        </authorList>
    </citation>
    <scope>NUCLEOTIDE SEQUENCE [LARGE SCALE GENOMIC DNA]</scope>
    <source>
        <strain evidence="2 3">H3C3</strain>
    </source>
</reference>
<keyword evidence="1" id="KW-1133">Transmembrane helix</keyword>
<evidence type="ECO:0000313" key="3">
    <source>
        <dbReference type="Proteomes" id="UP000294513"/>
    </source>
</evidence>
<accession>A0A4R5A8U9</accession>
<name>A0A4R5A8U9_9ACTN</name>
<evidence type="ECO:0000256" key="1">
    <source>
        <dbReference type="SAM" id="Phobius"/>
    </source>
</evidence>
<organism evidence="2 3">
    <name type="scientific">Actinomadura rubrisoli</name>
    <dbReference type="NCBI Taxonomy" id="2530368"/>
    <lineage>
        <taxon>Bacteria</taxon>
        <taxon>Bacillati</taxon>
        <taxon>Actinomycetota</taxon>
        <taxon>Actinomycetes</taxon>
        <taxon>Streptosporangiales</taxon>
        <taxon>Thermomonosporaceae</taxon>
        <taxon>Actinomadura</taxon>
    </lineage>
</organism>
<gene>
    <name evidence="2" type="ORF">E1298_38150</name>
</gene>
<proteinExistence type="predicted"/>
<dbReference type="Proteomes" id="UP000294513">
    <property type="component" value="Unassembled WGS sequence"/>
</dbReference>
<dbReference type="EMBL" id="SMKU01000334">
    <property type="protein sequence ID" value="TDD68698.1"/>
    <property type="molecule type" value="Genomic_DNA"/>
</dbReference>
<keyword evidence="1" id="KW-0812">Transmembrane</keyword>
<feature type="transmembrane region" description="Helical" evidence="1">
    <location>
        <begin position="197"/>
        <end position="221"/>
    </location>
</feature>
<evidence type="ECO:0000313" key="2">
    <source>
        <dbReference type="EMBL" id="TDD68698.1"/>
    </source>
</evidence>
<feature type="transmembrane region" description="Helical" evidence="1">
    <location>
        <begin position="170"/>
        <end position="190"/>
    </location>
</feature>
<comment type="caution">
    <text evidence="2">The sequence shown here is derived from an EMBL/GenBank/DDBJ whole genome shotgun (WGS) entry which is preliminary data.</text>
</comment>
<dbReference type="RefSeq" id="WP_131902204.1">
    <property type="nucleotide sequence ID" value="NZ_SMKU01000334.1"/>
</dbReference>
<sequence length="239" mass="24925">MTASPAAKLVAPTTAEPMPKAVDITLSLTDFVSPSHWLLWAIDKICGVNPAEWLAKQLAGDWESISKFSSALEHVSEFYTAYAKDVRDGSGAMLKSWEGNAADACGTYFKSFADSIDKQVAPIKTVAGECQSTAFGAWSSAKAAVSGLEAVLDLAVMIAIEAAASAATSWTIVGPSVGMALIMAQIGLAIQKWLKIIGYVGLTVAAVFGLIGLISGLLGSIHGLDAQPFPKGAYDNKVI</sequence>
<keyword evidence="1" id="KW-0472">Membrane</keyword>
<dbReference type="OrthoDB" id="3692598at2"/>
<dbReference type="AlphaFoldDB" id="A0A4R5A8U9"/>
<keyword evidence="3" id="KW-1185">Reference proteome</keyword>
<protein>
    <submittedName>
        <fullName evidence="2">Uncharacterized protein</fullName>
    </submittedName>
</protein>